<dbReference type="Proteomes" id="UP000479000">
    <property type="component" value="Unassembled WGS sequence"/>
</dbReference>
<accession>A0A6H5HIV6</accession>
<organism evidence="1 2">
    <name type="scientific">Nesidiocoris tenuis</name>
    <dbReference type="NCBI Taxonomy" id="355587"/>
    <lineage>
        <taxon>Eukaryota</taxon>
        <taxon>Metazoa</taxon>
        <taxon>Ecdysozoa</taxon>
        <taxon>Arthropoda</taxon>
        <taxon>Hexapoda</taxon>
        <taxon>Insecta</taxon>
        <taxon>Pterygota</taxon>
        <taxon>Neoptera</taxon>
        <taxon>Paraneoptera</taxon>
        <taxon>Hemiptera</taxon>
        <taxon>Heteroptera</taxon>
        <taxon>Panheteroptera</taxon>
        <taxon>Cimicomorpha</taxon>
        <taxon>Miridae</taxon>
        <taxon>Dicyphina</taxon>
        <taxon>Nesidiocoris</taxon>
    </lineage>
</organism>
<reference evidence="1 2" key="1">
    <citation type="submission" date="2020-02" db="EMBL/GenBank/DDBJ databases">
        <authorList>
            <person name="Ferguson B K."/>
        </authorList>
    </citation>
    <scope>NUCLEOTIDE SEQUENCE [LARGE SCALE GENOMIC DNA]</scope>
</reference>
<gene>
    <name evidence="1" type="ORF">NTEN_LOCUS18516</name>
</gene>
<sequence>MKTLMNRIRGPTVRTATTAKTIVTSLATSLIPMQLNEGCHGIRQSEHVRELICFPFNDTEKRKYCKSLQQRSIGYSNRIHISLKSGNL</sequence>
<evidence type="ECO:0000313" key="1">
    <source>
        <dbReference type="EMBL" id="CAB0013977.1"/>
    </source>
</evidence>
<keyword evidence="2" id="KW-1185">Reference proteome</keyword>
<dbReference type="EMBL" id="CADCXU010027057">
    <property type="protein sequence ID" value="CAB0013977.1"/>
    <property type="molecule type" value="Genomic_DNA"/>
</dbReference>
<protein>
    <submittedName>
        <fullName evidence="1">Uncharacterized protein</fullName>
    </submittedName>
</protein>
<name>A0A6H5HIV6_9HEMI</name>
<proteinExistence type="predicted"/>
<dbReference type="AlphaFoldDB" id="A0A6H5HIV6"/>
<evidence type="ECO:0000313" key="2">
    <source>
        <dbReference type="Proteomes" id="UP000479000"/>
    </source>
</evidence>